<comment type="caution">
    <text evidence="2">The sequence shown here is derived from an EMBL/GenBank/DDBJ whole genome shotgun (WGS) entry which is preliminary data.</text>
</comment>
<protein>
    <submittedName>
        <fullName evidence="2">Uncharacterized protein</fullName>
    </submittedName>
</protein>
<organism evidence="2 3">
    <name type="scientific">Aromia moschata</name>
    <dbReference type="NCBI Taxonomy" id="1265417"/>
    <lineage>
        <taxon>Eukaryota</taxon>
        <taxon>Metazoa</taxon>
        <taxon>Ecdysozoa</taxon>
        <taxon>Arthropoda</taxon>
        <taxon>Hexapoda</taxon>
        <taxon>Insecta</taxon>
        <taxon>Pterygota</taxon>
        <taxon>Neoptera</taxon>
        <taxon>Endopterygota</taxon>
        <taxon>Coleoptera</taxon>
        <taxon>Polyphaga</taxon>
        <taxon>Cucujiformia</taxon>
        <taxon>Chrysomeloidea</taxon>
        <taxon>Cerambycidae</taxon>
        <taxon>Cerambycinae</taxon>
        <taxon>Callichromatini</taxon>
        <taxon>Aromia</taxon>
    </lineage>
</organism>
<evidence type="ECO:0000256" key="1">
    <source>
        <dbReference type="SAM" id="Phobius"/>
    </source>
</evidence>
<proteinExistence type="predicted"/>
<dbReference type="AlphaFoldDB" id="A0AAV8Z6M9"/>
<keyword evidence="1" id="KW-0472">Membrane</keyword>
<feature type="transmembrane region" description="Helical" evidence="1">
    <location>
        <begin position="6"/>
        <end position="25"/>
    </location>
</feature>
<keyword evidence="1" id="KW-0812">Transmembrane</keyword>
<evidence type="ECO:0000313" key="3">
    <source>
        <dbReference type="Proteomes" id="UP001162162"/>
    </source>
</evidence>
<sequence>MFFKYALYVTIFVPISYCANILGIMPTPSYSHQIVYTPLWKELSLRGHNVTVITTNPVRDPKLVNLTEIDIHFVYTYFANISKIGENTLTMWNIHEVFTEIASSQPNLLHGRCRANLDPLRHDLLDEERMHAVT</sequence>
<evidence type="ECO:0000313" key="2">
    <source>
        <dbReference type="EMBL" id="KAJ8959692.1"/>
    </source>
</evidence>
<gene>
    <name evidence="2" type="ORF">NQ318_021883</name>
</gene>
<dbReference type="Proteomes" id="UP001162162">
    <property type="component" value="Unassembled WGS sequence"/>
</dbReference>
<reference evidence="2" key="1">
    <citation type="journal article" date="2023" name="Insect Mol. Biol.">
        <title>Genome sequencing provides insights into the evolution of gene families encoding plant cell wall-degrading enzymes in longhorned beetles.</title>
        <authorList>
            <person name="Shin N.R."/>
            <person name="Okamura Y."/>
            <person name="Kirsch R."/>
            <person name="Pauchet Y."/>
        </authorList>
    </citation>
    <scope>NUCLEOTIDE SEQUENCE</scope>
    <source>
        <strain evidence="2">AMC_N1</strain>
    </source>
</reference>
<keyword evidence="3" id="KW-1185">Reference proteome</keyword>
<dbReference type="SUPFAM" id="SSF53756">
    <property type="entry name" value="UDP-Glycosyltransferase/glycogen phosphorylase"/>
    <property type="match status" value="1"/>
</dbReference>
<name>A0AAV8Z6M9_9CUCU</name>
<accession>A0AAV8Z6M9</accession>
<keyword evidence="1" id="KW-1133">Transmembrane helix</keyword>
<dbReference type="EMBL" id="JAPWTK010000012">
    <property type="protein sequence ID" value="KAJ8959692.1"/>
    <property type="molecule type" value="Genomic_DNA"/>
</dbReference>